<evidence type="ECO:0000256" key="1">
    <source>
        <dbReference type="ARBA" id="ARBA00022490"/>
    </source>
</evidence>
<protein>
    <submittedName>
        <fullName evidence="2">Uncharacterized protein YlbG, UPF0298 family</fullName>
    </submittedName>
</protein>
<dbReference type="Pfam" id="PF09902">
    <property type="entry name" value="DUF2129"/>
    <property type="match status" value="1"/>
</dbReference>
<accession>A0A1H9RU50</accession>
<dbReference type="AlphaFoldDB" id="A0A1H9RU50"/>
<dbReference type="EMBL" id="FOHA01000005">
    <property type="protein sequence ID" value="SER76461.1"/>
    <property type="molecule type" value="Genomic_DNA"/>
</dbReference>
<organism evidence="2 3">
    <name type="scientific">Isobaculum melis</name>
    <dbReference type="NCBI Taxonomy" id="142588"/>
    <lineage>
        <taxon>Bacteria</taxon>
        <taxon>Bacillati</taxon>
        <taxon>Bacillota</taxon>
        <taxon>Bacilli</taxon>
        <taxon>Lactobacillales</taxon>
        <taxon>Carnobacteriaceae</taxon>
        <taxon>Isobaculum</taxon>
    </lineage>
</organism>
<keyword evidence="1" id="KW-0963">Cytoplasm</keyword>
<dbReference type="PIRSF" id="PIRSF031653">
    <property type="entry name" value="UCP031653"/>
    <property type="match status" value="1"/>
</dbReference>
<sequence>MIERQGLIVWVYSLRNLKILKRHGLVHYVSKKMKYVVLYTNREDIEMLERKIKELHFVRKVERSYRPEIDMNFSERIGTSQRDIKEVNEAELTETILIEPV</sequence>
<dbReference type="STRING" id="142588.SAMN04488559_10595"/>
<name>A0A1H9RU50_9LACT</name>
<dbReference type="InterPro" id="IPR016979">
    <property type="entry name" value="DUF2129"/>
</dbReference>
<dbReference type="Proteomes" id="UP000198948">
    <property type="component" value="Unassembled WGS sequence"/>
</dbReference>
<dbReference type="RefSeq" id="WP_245706238.1">
    <property type="nucleotide sequence ID" value="NZ_FOHA01000005.1"/>
</dbReference>
<reference evidence="2 3" key="1">
    <citation type="submission" date="2016-10" db="EMBL/GenBank/DDBJ databases">
        <authorList>
            <person name="de Groot N.N."/>
        </authorList>
    </citation>
    <scope>NUCLEOTIDE SEQUENCE [LARGE SCALE GENOMIC DNA]</scope>
    <source>
        <strain evidence="2 3">DSM 13760</strain>
    </source>
</reference>
<evidence type="ECO:0000313" key="3">
    <source>
        <dbReference type="Proteomes" id="UP000198948"/>
    </source>
</evidence>
<proteinExistence type="predicted"/>
<gene>
    <name evidence="2" type="ORF">SAMN04488559_10595</name>
</gene>
<evidence type="ECO:0000313" key="2">
    <source>
        <dbReference type="EMBL" id="SER76461.1"/>
    </source>
</evidence>
<keyword evidence="3" id="KW-1185">Reference proteome</keyword>